<name>A0ABT5I5U1_VOGIN</name>
<evidence type="ECO:0000313" key="7">
    <source>
        <dbReference type="Proteomes" id="UP001221566"/>
    </source>
</evidence>
<gene>
    <name evidence="6" type="ORF">PQU93_10710</name>
</gene>
<dbReference type="Gene3D" id="4.10.430.10">
    <property type="entry name" value="Histone-like protein H-NS, C-terminal domain"/>
    <property type="match status" value="1"/>
</dbReference>
<keyword evidence="3" id="KW-0963">Cytoplasm</keyword>
<evidence type="ECO:0000256" key="3">
    <source>
        <dbReference type="ARBA" id="ARBA00022490"/>
    </source>
</evidence>
<accession>A0ABT5I5U1</accession>
<dbReference type="Proteomes" id="UP001221566">
    <property type="component" value="Unassembled WGS sequence"/>
</dbReference>
<evidence type="ECO:0000256" key="1">
    <source>
        <dbReference type="ARBA" id="ARBA00004453"/>
    </source>
</evidence>
<dbReference type="Pfam" id="PF00816">
    <property type="entry name" value="Histone_HNS"/>
    <property type="match status" value="1"/>
</dbReference>
<keyword evidence="4" id="KW-0238">DNA-binding</keyword>
<reference evidence="6 7" key="1">
    <citation type="submission" date="2023-01" db="EMBL/GenBank/DDBJ databases">
        <title>Novel species of the genus Vogesella isolated from rivers.</title>
        <authorList>
            <person name="Lu H."/>
        </authorList>
    </citation>
    <scope>NUCLEOTIDE SEQUENCE [LARGE SCALE GENOMIC DNA]</scope>
    <source>
        <strain evidence="6 7">SH7W</strain>
    </source>
</reference>
<dbReference type="EMBL" id="JAQQKY010000005">
    <property type="protein sequence ID" value="MDC7691255.1"/>
    <property type="molecule type" value="Genomic_DNA"/>
</dbReference>
<dbReference type="SMART" id="SM00528">
    <property type="entry name" value="HNS"/>
    <property type="match status" value="1"/>
</dbReference>
<evidence type="ECO:0000313" key="6">
    <source>
        <dbReference type="EMBL" id="MDC7691255.1"/>
    </source>
</evidence>
<dbReference type="PANTHER" id="PTHR38097">
    <property type="match status" value="1"/>
</dbReference>
<evidence type="ECO:0000256" key="4">
    <source>
        <dbReference type="ARBA" id="ARBA00023125"/>
    </source>
</evidence>
<sequence length="105" mass="11776">MNLSTLDFAELLQLKNDVDVEVRRREVEEKAKAKKQILEIAKAYGFSVEDVLGGKVAPTASGRKPVEVKYRHPNDESLTWTGRGRKPLWVVALLDSGIDLDSLRV</sequence>
<evidence type="ECO:0000256" key="2">
    <source>
        <dbReference type="ARBA" id="ARBA00010610"/>
    </source>
</evidence>
<feature type="domain" description="DNA-binding protein H-NS-like C-terminal" evidence="5">
    <location>
        <begin position="60"/>
        <end position="105"/>
    </location>
</feature>
<protein>
    <submittedName>
        <fullName evidence="6">H-NS histone family protein</fullName>
    </submittedName>
</protein>
<comment type="subcellular location">
    <subcellularLocation>
        <location evidence="1">Cytoplasm</location>
        <location evidence="1">Nucleoid</location>
    </subcellularLocation>
</comment>
<proteinExistence type="inferred from homology"/>
<keyword evidence="7" id="KW-1185">Reference proteome</keyword>
<dbReference type="InterPro" id="IPR037150">
    <property type="entry name" value="H-NS_C_dom_sf"/>
</dbReference>
<comment type="caution">
    <text evidence="6">The sequence shown here is derived from an EMBL/GenBank/DDBJ whole genome shotgun (WGS) entry which is preliminary data.</text>
</comment>
<evidence type="ECO:0000259" key="5">
    <source>
        <dbReference type="SMART" id="SM00528"/>
    </source>
</evidence>
<organism evidence="6 7">
    <name type="scientific">Vogesella indigofera</name>
    <name type="common">Pseudomonas indigofera</name>
    <dbReference type="NCBI Taxonomy" id="45465"/>
    <lineage>
        <taxon>Bacteria</taxon>
        <taxon>Pseudomonadati</taxon>
        <taxon>Pseudomonadota</taxon>
        <taxon>Betaproteobacteria</taxon>
        <taxon>Neisseriales</taxon>
        <taxon>Chromobacteriaceae</taxon>
        <taxon>Vogesella</taxon>
    </lineage>
</organism>
<dbReference type="RefSeq" id="WP_272803327.1">
    <property type="nucleotide sequence ID" value="NZ_JAQQKY010000005.1"/>
</dbReference>
<dbReference type="InterPro" id="IPR027444">
    <property type="entry name" value="H-NS_C_dom"/>
</dbReference>
<comment type="similarity">
    <text evidence="2">Belongs to the histone-like protein H-NS family.</text>
</comment>
<dbReference type="SUPFAM" id="SSF81273">
    <property type="entry name" value="H-NS histone-like proteins"/>
    <property type="match status" value="1"/>
</dbReference>
<dbReference type="PANTHER" id="PTHR38097:SF2">
    <property type="entry name" value="DNA-BINDING PROTEIN STPA"/>
    <property type="match status" value="1"/>
</dbReference>